<keyword evidence="4" id="KW-1185">Reference proteome</keyword>
<dbReference type="Pfam" id="PF25766">
    <property type="entry name" value="TPR_RPAP1"/>
    <property type="match status" value="1"/>
</dbReference>
<dbReference type="OrthoDB" id="5853122at2759"/>
<gene>
    <name evidence="3" type="ORF">EVEC_LOCUS9150</name>
</gene>
<feature type="domain" description="RPAP1/MINIYO-like TPR repeats" evidence="2">
    <location>
        <begin position="310"/>
        <end position="543"/>
    </location>
</feature>
<proteinExistence type="predicted"/>
<name>A0A0N4VG57_ENTVE</name>
<organism evidence="5">
    <name type="scientific">Enterobius vermicularis</name>
    <name type="common">Human pinworm</name>
    <dbReference type="NCBI Taxonomy" id="51028"/>
    <lineage>
        <taxon>Eukaryota</taxon>
        <taxon>Metazoa</taxon>
        <taxon>Ecdysozoa</taxon>
        <taxon>Nematoda</taxon>
        <taxon>Chromadorea</taxon>
        <taxon>Rhabditida</taxon>
        <taxon>Spirurina</taxon>
        <taxon>Oxyuridomorpha</taxon>
        <taxon>Oxyuroidea</taxon>
        <taxon>Oxyuridae</taxon>
        <taxon>Enterobius</taxon>
    </lineage>
</organism>
<evidence type="ECO:0000259" key="1">
    <source>
        <dbReference type="Pfam" id="PF08621"/>
    </source>
</evidence>
<dbReference type="PANTHER" id="PTHR21483:SF18">
    <property type="entry name" value="RNA POLYMERASE II-ASSOCIATED PROTEIN 1"/>
    <property type="match status" value="1"/>
</dbReference>
<reference evidence="3 4" key="2">
    <citation type="submission" date="2018-10" db="EMBL/GenBank/DDBJ databases">
        <authorList>
            <consortium name="Pathogen Informatics"/>
        </authorList>
    </citation>
    <scope>NUCLEOTIDE SEQUENCE [LARGE SCALE GENOMIC DNA]</scope>
</reference>
<protein>
    <submittedName>
        <fullName evidence="5">RPAP1_N domain-containing protein</fullName>
    </submittedName>
</protein>
<feature type="domain" description="RPAP1 N-terminal" evidence="1">
    <location>
        <begin position="88"/>
        <end position="115"/>
    </location>
</feature>
<evidence type="ECO:0000259" key="2">
    <source>
        <dbReference type="Pfam" id="PF25766"/>
    </source>
</evidence>
<evidence type="ECO:0000313" key="4">
    <source>
        <dbReference type="Proteomes" id="UP000274131"/>
    </source>
</evidence>
<sequence length="576" mass="65640">MHEGSFPTGRFHLNLDAVKEECSSNVLLDVQEKNSEYLNSEGTAAYCFSNICDEYAKEDGFPEVLDLSRYEVEPLYSEGVESDIFDDVSEENEKRIRSLTDEEIKKAQREIYERFVETILICSYICGFWDLCDLADEKTVKFLLSRGQRSCGKGKGKKGSYFKESRLLATAAAPISTKETEENSTSEEKIKQLEVFTTARDQTVQGIPHSFGVEEIPHARIAAEAVHLDFISKCAKSLVPRKQQNILRLFDGLEKEKSSDDSLIKTARANLPAIKGLYLDERPDSSGISTYKFASDINPLEQSCWMLSPIRKVLDVCEKDGNVSAEDVVVVRIALLWTVLLMSERPSLFQAFTSPRDTYVRISEIFLIGSEVFMDDCVRSCVDRILQRYIVPKALDRLLSFQLADQVAGLDAFLPFYEDLIKHYEEDGMGDELFSQILLFAAYMNSNVKDGLMMKCALWTPQRQLSRMMIIGCKDGAAILKYLKETRDDDAEELETDCYAQYSQLLAMYAKAIREDFVTRERNPLMYEIAATDLGFFVSRHEQRIRGLPSNEGTRRVRRHSSSVTCWETPVIIRFI</sequence>
<dbReference type="InterPro" id="IPR013930">
    <property type="entry name" value="RPAP1_N"/>
</dbReference>
<dbReference type="PANTHER" id="PTHR21483">
    <property type="entry name" value="RNA POLYMERASE II-ASSOCIATED PROTEIN 1"/>
    <property type="match status" value="1"/>
</dbReference>
<dbReference type="WBParaSite" id="EVEC_0000975301-mRNA-1">
    <property type="protein sequence ID" value="EVEC_0000975301-mRNA-1"/>
    <property type="gene ID" value="EVEC_0000975301"/>
</dbReference>
<evidence type="ECO:0000313" key="5">
    <source>
        <dbReference type="WBParaSite" id="EVEC_0000975301-mRNA-1"/>
    </source>
</evidence>
<dbReference type="InterPro" id="IPR039913">
    <property type="entry name" value="RPAP1/Rba50"/>
</dbReference>
<dbReference type="Proteomes" id="UP000274131">
    <property type="component" value="Unassembled WGS sequence"/>
</dbReference>
<dbReference type="STRING" id="51028.A0A0N4VG57"/>
<dbReference type="InterPro" id="IPR057989">
    <property type="entry name" value="TPR_RPAP1/MINIYO-like"/>
</dbReference>
<dbReference type="GO" id="GO:0006366">
    <property type="term" value="P:transcription by RNA polymerase II"/>
    <property type="evidence" value="ECO:0007669"/>
    <property type="project" value="InterPro"/>
</dbReference>
<reference evidence="5" key="1">
    <citation type="submission" date="2017-02" db="UniProtKB">
        <authorList>
            <consortium name="WormBaseParasite"/>
        </authorList>
    </citation>
    <scope>IDENTIFICATION</scope>
</reference>
<dbReference type="AlphaFoldDB" id="A0A0N4VG57"/>
<dbReference type="EMBL" id="UXUI01009841">
    <property type="protein sequence ID" value="VDD94399.1"/>
    <property type="molecule type" value="Genomic_DNA"/>
</dbReference>
<accession>A0A0N4VG57</accession>
<dbReference type="Pfam" id="PF08621">
    <property type="entry name" value="RPAP1_N"/>
    <property type="match status" value="1"/>
</dbReference>
<evidence type="ECO:0000313" key="3">
    <source>
        <dbReference type="EMBL" id="VDD94399.1"/>
    </source>
</evidence>